<dbReference type="AlphaFoldDB" id="A0A8X6HYB6"/>
<gene>
    <name evidence="1" type="ORF">TNCT_68921</name>
</gene>
<keyword evidence="2" id="KW-1185">Reference proteome</keyword>
<accession>A0A8X6HYB6</accession>
<dbReference type="EMBL" id="BMAO01036604">
    <property type="protein sequence ID" value="GFR11944.1"/>
    <property type="molecule type" value="Genomic_DNA"/>
</dbReference>
<evidence type="ECO:0000313" key="2">
    <source>
        <dbReference type="Proteomes" id="UP000887116"/>
    </source>
</evidence>
<sequence length="144" mass="17205">MVDIDTIKEELKYREWICYLHEDLKIMETCWSLLEDITAKIKYIGSILKYTGSEGCRRFRVPEDRCKELIKTYKDFLYHRKHTQNAKISLETSMINFYELLDGIKENLNLLLMKAKETYTVTPSQTRTSKKIYYLSKKNLNKNS</sequence>
<name>A0A8X6HYB6_TRICU</name>
<protein>
    <submittedName>
        <fullName evidence="1">Uncharacterized protein</fullName>
    </submittedName>
</protein>
<dbReference type="OrthoDB" id="10394492at2759"/>
<proteinExistence type="predicted"/>
<organism evidence="1 2">
    <name type="scientific">Trichonephila clavata</name>
    <name type="common">Joro spider</name>
    <name type="synonym">Nephila clavata</name>
    <dbReference type="NCBI Taxonomy" id="2740835"/>
    <lineage>
        <taxon>Eukaryota</taxon>
        <taxon>Metazoa</taxon>
        <taxon>Ecdysozoa</taxon>
        <taxon>Arthropoda</taxon>
        <taxon>Chelicerata</taxon>
        <taxon>Arachnida</taxon>
        <taxon>Araneae</taxon>
        <taxon>Araneomorphae</taxon>
        <taxon>Entelegynae</taxon>
        <taxon>Araneoidea</taxon>
        <taxon>Nephilidae</taxon>
        <taxon>Trichonephila</taxon>
    </lineage>
</organism>
<comment type="caution">
    <text evidence="1">The sequence shown here is derived from an EMBL/GenBank/DDBJ whole genome shotgun (WGS) entry which is preliminary data.</text>
</comment>
<evidence type="ECO:0000313" key="1">
    <source>
        <dbReference type="EMBL" id="GFR11944.1"/>
    </source>
</evidence>
<dbReference type="Proteomes" id="UP000887116">
    <property type="component" value="Unassembled WGS sequence"/>
</dbReference>
<reference evidence="1" key="1">
    <citation type="submission" date="2020-07" db="EMBL/GenBank/DDBJ databases">
        <title>Multicomponent nature underlies the extraordinary mechanical properties of spider dragline silk.</title>
        <authorList>
            <person name="Kono N."/>
            <person name="Nakamura H."/>
            <person name="Mori M."/>
            <person name="Yoshida Y."/>
            <person name="Ohtoshi R."/>
            <person name="Malay A.D."/>
            <person name="Moran D.A.P."/>
            <person name="Tomita M."/>
            <person name="Numata K."/>
            <person name="Arakawa K."/>
        </authorList>
    </citation>
    <scope>NUCLEOTIDE SEQUENCE</scope>
</reference>